<dbReference type="InterPro" id="IPR020234">
    <property type="entry name" value="Mite_allergen_group-7"/>
</dbReference>
<dbReference type="EMBL" id="CADCXU010011978">
    <property type="protein sequence ID" value="CAB0002222.1"/>
    <property type="molecule type" value="Genomic_DNA"/>
</dbReference>
<dbReference type="Pfam" id="PF16984">
    <property type="entry name" value="Grp7_allergen"/>
    <property type="match status" value="1"/>
</dbReference>
<evidence type="ECO:0008006" key="5">
    <source>
        <dbReference type="Google" id="ProtNLM"/>
    </source>
</evidence>
<keyword evidence="4" id="KW-1185">Reference proteome</keyword>
<dbReference type="Proteomes" id="UP000479000">
    <property type="component" value="Unassembled WGS sequence"/>
</dbReference>
<feature type="chain" id="PRO_5026206491" description="Lipid-binding serum glycoprotein N-terminal domain-containing protein" evidence="2">
    <location>
        <begin position="17"/>
        <end position="1022"/>
    </location>
</feature>
<feature type="compositionally biased region" description="Basic and acidic residues" evidence="1">
    <location>
        <begin position="815"/>
        <end position="836"/>
    </location>
</feature>
<name>A0A6H5GGR0_9HEMI</name>
<dbReference type="OrthoDB" id="8187668at2759"/>
<dbReference type="InterPro" id="IPR013783">
    <property type="entry name" value="Ig-like_fold"/>
</dbReference>
<feature type="region of interest" description="Disordered" evidence="1">
    <location>
        <begin position="720"/>
        <end position="773"/>
    </location>
</feature>
<evidence type="ECO:0000313" key="4">
    <source>
        <dbReference type="Proteomes" id="UP000479000"/>
    </source>
</evidence>
<evidence type="ECO:0000313" key="3">
    <source>
        <dbReference type="EMBL" id="CAB0002222.1"/>
    </source>
</evidence>
<dbReference type="AlphaFoldDB" id="A0A6H5GGR0"/>
<organism evidence="3 4">
    <name type="scientific">Nesidiocoris tenuis</name>
    <dbReference type="NCBI Taxonomy" id="355587"/>
    <lineage>
        <taxon>Eukaryota</taxon>
        <taxon>Metazoa</taxon>
        <taxon>Ecdysozoa</taxon>
        <taxon>Arthropoda</taxon>
        <taxon>Hexapoda</taxon>
        <taxon>Insecta</taxon>
        <taxon>Pterygota</taxon>
        <taxon>Neoptera</taxon>
        <taxon>Paraneoptera</taxon>
        <taxon>Hemiptera</taxon>
        <taxon>Heteroptera</taxon>
        <taxon>Panheteroptera</taxon>
        <taxon>Cimicomorpha</taxon>
        <taxon>Miridae</taxon>
        <taxon>Dicyphina</taxon>
        <taxon>Nesidiocoris</taxon>
    </lineage>
</organism>
<gene>
    <name evidence="3" type="ORF">NTEN_LOCUS8009</name>
</gene>
<proteinExistence type="predicted"/>
<protein>
    <recommendedName>
        <fullName evidence="5">Lipid-binding serum glycoprotein N-terminal domain-containing protein</fullName>
    </recommendedName>
</protein>
<feature type="region of interest" description="Disordered" evidence="1">
    <location>
        <begin position="797"/>
        <end position="836"/>
    </location>
</feature>
<evidence type="ECO:0000256" key="1">
    <source>
        <dbReference type="SAM" id="MobiDB-lite"/>
    </source>
</evidence>
<reference evidence="3 4" key="1">
    <citation type="submission" date="2020-02" db="EMBL/GenBank/DDBJ databases">
        <authorList>
            <person name="Ferguson B K."/>
        </authorList>
    </citation>
    <scope>NUCLEOTIDE SEQUENCE [LARGE SCALE GENOMIC DNA]</scope>
</reference>
<feature type="signal peptide" evidence="2">
    <location>
        <begin position="1"/>
        <end position="16"/>
    </location>
</feature>
<accession>A0A6H5GGR0</accession>
<dbReference type="Gene3D" id="3.15.10.50">
    <property type="match status" value="1"/>
</dbReference>
<evidence type="ECO:0000256" key="2">
    <source>
        <dbReference type="SAM" id="SignalP"/>
    </source>
</evidence>
<dbReference type="Gene3D" id="2.60.40.10">
    <property type="entry name" value="Immunoglobulins"/>
    <property type="match status" value="1"/>
</dbReference>
<dbReference type="InterPro" id="IPR038602">
    <property type="entry name" value="Mite_allergen_7_sf"/>
</dbReference>
<sequence length="1022" mass="113331">MFRLLLAFSLTAGAFGEIANINSAVDVLLEVGKTMLDALNGGKIVLPDLNHVTEHKLLGAVVFSGEFHASGGSLSDLRTIKRTGDVTLESKGDDLILTASLGMDMLAVDYEKYHVVFEPLNSEGSIHAASARNSLTLVLVVVKDGDDCKINLDRATLDDIGAFDIKLNGPGDLNKLGSILFPWILNQFNKLVKEKINHHLGDILKKATDSPFVPGEIVFLIHRWPAHRPGCAVNKPPAVFEGSSLSMNALSKFSTHSQVFTNTKLKPKLKRVVTDTQLHTTTDAQTQRPKESPSCLQLGPLSQSIILKGRRRIASGLGGNPQYRAKGPRLPPALLGLQLATVRESDSSHPNIYGWQRPHPQHCHHSLLFVTCNNSATLHKMSLTPLLFSASFQICTEVDLERIDHDRFEPGPISSVFQKKKTPDPLYLKPEDGHKVQKRLGQTVKQEGGRARDIRYSPSLISGALFDINFARSAGANQKRTHGHTDTRSSSATGQELSIRSFLMAEKRNHIRMNPDTFNVLQEGRRSTMEELEGRSTTLGGCFENGVMVDDGSEKSEFDFGFDCDFDFDFDYEFDVEFDYGFDFEFDGKYHVLPSGELLINNVEYADTHASYRCRTRHKLTKMLESSPTASIRITGVTPGKVSITDDPDETQSSSLLDFSSKLRRFSDSAARFEELICLQGENNVQSELSDWKPFLRAAGPQAAETNKLTEIIAHEITGTEYSRDDAVPTRPTKSRPKDKMGPPPQGHPRQTRDAQCKQGPPTVSTDPRASAPGAALFVRPPFAHVCHTATVPCRRCPGHTKPGRSAYSGSSLGDWRETETYTREADDEEKRLEEGMSRLNKEGLQREYRNRMDLEPIPRGPTVRGAAGSIRFGRIRLRAREASCYLREIYHWSINMIENNERNVVFPEKNTRSQSSPMMLEHQTIVAVQQDEGAVLVCIAVGCPQPDYSDTSPTVAQGSPSALRLKLGSPRMSEDHPGETTAQATTYLEIPRGRRPPALTRYLREGSKTLGAEERSKLEFT</sequence>
<keyword evidence="2" id="KW-0732">Signal</keyword>